<evidence type="ECO:0000259" key="2">
    <source>
        <dbReference type="PROSITE" id="PS51819"/>
    </source>
</evidence>
<dbReference type="InterPro" id="IPR029068">
    <property type="entry name" value="Glyas_Bleomycin-R_OHBP_Dase"/>
</dbReference>
<dbReference type="GO" id="GO:0004493">
    <property type="term" value="F:methylmalonyl-CoA epimerase activity"/>
    <property type="evidence" value="ECO:0007669"/>
    <property type="project" value="TreeGrafter"/>
</dbReference>
<dbReference type="RefSeq" id="WP_101518051.1">
    <property type="nucleotide sequence ID" value="NZ_PKUS01000011.1"/>
</dbReference>
<accession>A0A2N5X2M7</accession>
<dbReference type="EMBL" id="PKUS01000011">
    <property type="protein sequence ID" value="PLW68742.1"/>
    <property type="molecule type" value="Genomic_DNA"/>
</dbReference>
<dbReference type="InterPro" id="IPR051785">
    <property type="entry name" value="MMCE/EMCE_epimerase"/>
</dbReference>
<evidence type="ECO:0000256" key="1">
    <source>
        <dbReference type="ARBA" id="ARBA00022723"/>
    </source>
</evidence>
<evidence type="ECO:0000313" key="4">
    <source>
        <dbReference type="Proteomes" id="UP000235005"/>
    </source>
</evidence>
<dbReference type="Proteomes" id="UP000235005">
    <property type="component" value="Unassembled WGS sequence"/>
</dbReference>
<dbReference type="InterPro" id="IPR037523">
    <property type="entry name" value="VOC_core"/>
</dbReference>
<protein>
    <recommendedName>
        <fullName evidence="2">VOC domain-containing protein</fullName>
    </recommendedName>
</protein>
<keyword evidence="4" id="KW-1185">Reference proteome</keyword>
<reference evidence="3 4" key="1">
    <citation type="submission" date="2018-01" db="EMBL/GenBank/DDBJ databases">
        <title>The draft genome sequence of Halioglobus lutimaris HF004.</title>
        <authorList>
            <person name="Du Z.-J."/>
            <person name="Shi M.-J."/>
        </authorList>
    </citation>
    <scope>NUCLEOTIDE SEQUENCE [LARGE SCALE GENOMIC DNA]</scope>
    <source>
        <strain evidence="3 4">HF004</strain>
    </source>
</reference>
<gene>
    <name evidence="3" type="ORF">C0039_10715</name>
</gene>
<dbReference type="GO" id="GO:0046491">
    <property type="term" value="P:L-methylmalonyl-CoA metabolic process"/>
    <property type="evidence" value="ECO:0007669"/>
    <property type="project" value="TreeGrafter"/>
</dbReference>
<dbReference type="PANTHER" id="PTHR43048">
    <property type="entry name" value="METHYLMALONYL-COA EPIMERASE"/>
    <property type="match status" value="1"/>
</dbReference>
<feature type="domain" description="VOC" evidence="2">
    <location>
        <begin position="4"/>
        <end position="145"/>
    </location>
</feature>
<dbReference type="InterPro" id="IPR004360">
    <property type="entry name" value="Glyas_Fos-R_dOase_dom"/>
</dbReference>
<name>A0A2N5X2M7_9GAMM</name>
<dbReference type="AlphaFoldDB" id="A0A2N5X2M7"/>
<organism evidence="3 4">
    <name type="scientific">Pseudohalioglobus lutimaris</name>
    <dbReference type="NCBI Taxonomy" id="1737061"/>
    <lineage>
        <taxon>Bacteria</taxon>
        <taxon>Pseudomonadati</taxon>
        <taxon>Pseudomonadota</taxon>
        <taxon>Gammaproteobacteria</taxon>
        <taxon>Cellvibrionales</taxon>
        <taxon>Halieaceae</taxon>
        <taxon>Pseudohalioglobus</taxon>
    </lineage>
</organism>
<dbReference type="OrthoDB" id="191189at2"/>
<dbReference type="PROSITE" id="PS51819">
    <property type="entry name" value="VOC"/>
    <property type="match status" value="1"/>
</dbReference>
<comment type="caution">
    <text evidence="3">The sequence shown here is derived from an EMBL/GenBank/DDBJ whole genome shotgun (WGS) entry which is preliminary data.</text>
</comment>
<dbReference type="GO" id="GO:0046872">
    <property type="term" value="F:metal ion binding"/>
    <property type="evidence" value="ECO:0007669"/>
    <property type="project" value="UniProtKB-KW"/>
</dbReference>
<evidence type="ECO:0000313" key="3">
    <source>
        <dbReference type="EMBL" id="PLW68742.1"/>
    </source>
</evidence>
<proteinExistence type="predicted"/>
<dbReference type="PANTHER" id="PTHR43048:SF3">
    <property type="entry name" value="METHYLMALONYL-COA EPIMERASE, MITOCHONDRIAL"/>
    <property type="match status" value="1"/>
</dbReference>
<dbReference type="Pfam" id="PF00903">
    <property type="entry name" value="Glyoxalase"/>
    <property type="match status" value="1"/>
</dbReference>
<sequence>MNRRIGQIAVVVSDQKRGTDFYTNVFGMDHIFGTAEFRGAQADQVQGMENVASSTQWLIDDRELFQLELFQFENPESRPLREDHKLTDEGYNRIIIAVKSLEQVSDIAMSAGGSVVALLYNEDPEHLTHALLKDPDGILLELVEDPDLVPGDRPAKIVGLGISSLNLPTTVEDMCDGFGFTPCEDRFQHKTFWQEGGKLERLQTLRLDDMYLVVSQYRDSRPRSPDYRLGDIGVMNFAICFPDVEDFDACFETTQKMGMQSNIEPIVIKDTGAITYNNDRQGFSVEMIFMVKKLWGLYGFAPPSLKDKMINKLLNWKAQRTYKKHIARDKA</sequence>
<dbReference type="Gene3D" id="3.10.180.10">
    <property type="entry name" value="2,3-Dihydroxybiphenyl 1,2-Dioxygenase, domain 1"/>
    <property type="match status" value="1"/>
</dbReference>
<dbReference type="SUPFAM" id="SSF54593">
    <property type="entry name" value="Glyoxalase/Bleomycin resistance protein/Dihydroxybiphenyl dioxygenase"/>
    <property type="match status" value="2"/>
</dbReference>
<keyword evidence="1" id="KW-0479">Metal-binding</keyword>